<evidence type="ECO:0000313" key="2">
    <source>
        <dbReference type="EMBL" id="SVD03827.1"/>
    </source>
</evidence>
<gene>
    <name evidence="2" type="ORF">METZ01_LOCUS356681</name>
</gene>
<feature type="region of interest" description="Disordered" evidence="1">
    <location>
        <begin position="1"/>
        <end position="29"/>
    </location>
</feature>
<feature type="non-terminal residue" evidence="2">
    <location>
        <position position="1"/>
    </location>
</feature>
<protein>
    <submittedName>
        <fullName evidence="2">Uncharacterized protein</fullName>
    </submittedName>
</protein>
<organism evidence="2">
    <name type="scientific">marine metagenome</name>
    <dbReference type="NCBI Taxonomy" id="408172"/>
    <lineage>
        <taxon>unclassified sequences</taxon>
        <taxon>metagenomes</taxon>
        <taxon>ecological metagenomes</taxon>
    </lineage>
</organism>
<dbReference type="AlphaFoldDB" id="A0A382S3J0"/>
<name>A0A382S3J0_9ZZZZ</name>
<reference evidence="2" key="1">
    <citation type="submission" date="2018-05" db="EMBL/GenBank/DDBJ databases">
        <authorList>
            <person name="Lanie J.A."/>
            <person name="Ng W.-L."/>
            <person name="Kazmierczak K.M."/>
            <person name="Andrzejewski T.M."/>
            <person name="Davidsen T.M."/>
            <person name="Wayne K.J."/>
            <person name="Tettelin H."/>
            <person name="Glass J.I."/>
            <person name="Rusch D."/>
            <person name="Podicherti R."/>
            <person name="Tsui H.-C.T."/>
            <person name="Winkler M.E."/>
        </authorList>
    </citation>
    <scope>NUCLEOTIDE SEQUENCE</scope>
</reference>
<proteinExistence type="predicted"/>
<accession>A0A382S3J0</accession>
<evidence type="ECO:0000256" key="1">
    <source>
        <dbReference type="SAM" id="MobiDB-lite"/>
    </source>
</evidence>
<sequence length="29" mass="3198">PPIASIELTKQTSRRTPPEQDIGGYNVKT</sequence>
<dbReference type="EMBL" id="UINC01125766">
    <property type="protein sequence ID" value="SVD03827.1"/>
    <property type="molecule type" value="Genomic_DNA"/>
</dbReference>